<feature type="transmembrane region" description="Helical" evidence="1">
    <location>
        <begin position="6"/>
        <end position="36"/>
    </location>
</feature>
<accession>A0ABV4D2A4</accession>
<reference evidence="2 3" key="1">
    <citation type="submission" date="2024-03" db="EMBL/GenBank/DDBJ databases">
        <title>Mouse gut bacterial collection (mGBC) of GemPharmatech.</title>
        <authorList>
            <person name="He Y."/>
            <person name="Dong L."/>
            <person name="Wu D."/>
            <person name="Gao X."/>
            <person name="Lin Z."/>
        </authorList>
    </citation>
    <scope>NUCLEOTIDE SEQUENCE [LARGE SCALE GENOMIC DNA]</scope>
    <source>
        <strain evidence="2 3">54-13</strain>
    </source>
</reference>
<protein>
    <submittedName>
        <fullName evidence="2">Uncharacterized protein</fullName>
    </submittedName>
</protein>
<dbReference type="Proteomes" id="UP001565200">
    <property type="component" value="Unassembled WGS sequence"/>
</dbReference>
<keyword evidence="1" id="KW-1133">Transmembrane helix</keyword>
<organism evidence="2 3">
    <name type="scientific">Heminiphilus faecis</name>
    <dbReference type="NCBI Taxonomy" id="2601703"/>
    <lineage>
        <taxon>Bacteria</taxon>
        <taxon>Pseudomonadati</taxon>
        <taxon>Bacteroidota</taxon>
        <taxon>Bacteroidia</taxon>
        <taxon>Bacteroidales</taxon>
        <taxon>Muribaculaceae</taxon>
        <taxon>Heminiphilus</taxon>
    </lineage>
</organism>
<evidence type="ECO:0000313" key="3">
    <source>
        <dbReference type="Proteomes" id="UP001565200"/>
    </source>
</evidence>
<dbReference type="RefSeq" id="WP_369864018.1">
    <property type="nucleotide sequence ID" value="NZ_JBCLPP010000062.1"/>
</dbReference>
<gene>
    <name evidence="2" type="ORF">AAK873_13510</name>
</gene>
<keyword evidence="3" id="KW-1185">Reference proteome</keyword>
<sequence length="84" mass="10001">MALSDYLNIIISLTMFTLLLMIYLLPVAIVAGLLLRFIRWSLVMIIRLACRIVSLVWRMICWLLLLGWRGLRSLWRQYRHRTAP</sequence>
<feature type="transmembrane region" description="Helical" evidence="1">
    <location>
        <begin position="48"/>
        <end position="68"/>
    </location>
</feature>
<dbReference type="EMBL" id="JBCLPP010000062">
    <property type="protein sequence ID" value="MEY8246620.1"/>
    <property type="molecule type" value="Genomic_DNA"/>
</dbReference>
<keyword evidence="1" id="KW-0812">Transmembrane</keyword>
<comment type="caution">
    <text evidence="2">The sequence shown here is derived from an EMBL/GenBank/DDBJ whole genome shotgun (WGS) entry which is preliminary data.</text>
</comment>
<evidence type="ECO:0000313" key="2">
    <source>
        <dbReference type="EMBL" id="MEY8246620.1"/>
    </source>
</evidence>
<proteinExistence type="predicted"/>
<evidence type="ECO:0000256" key="1">
    <source>
        <dbReference type="SAM" id="Phobius"/>
    </source>
</evidence>
<keyword evidence="1" id="KW-0472">Membrane</keyword>
<name>A0ABV4D2A4_9BACT</name>